<dbReference type="AlphaFoldDB" id="C4XM54"/>
<dbReference type="EMBL" id="AP010904">
    <property type="protein sequence ID" value="BAH77182.1"/>
    <property type="molecule type" value="Genomic_DNA"/>
</dbReference>
<accession>C4XM54</accession>
<sequence>MNKKYERRLPFLFFDRNPEEIAEDLSWAKDFSANALADELRYAGSVLNKVLDIAKEHFSDDQDMINKVVDQFFEDEEPDGVITMIIHFMKKKISKEGCSYFREFAAKRLLDEASKSTNEREKLINEIYINSFFAHLAICEITDEFDSADLNGMPYLNIFCMGLVCGRGLEFLQGRNDIFHKGYLDKYNRLAQSWSKTKDHAKKIPLYKEACDVADKLWIAGSHKNHIEMTAFVIEGCKQFKKLPKGTLQKEICMVARNHKMAKGEKGFKKLENNDKEIRVDSLLRELCTKI</sequence>
<protein>
    <submittedName>
        <fullName evidence="1">Uncharacterized protein</fullName>
    </submittedName>
</protein>
<reference evidence="1 2" key="1">
    <citation type="journal article" date="2009" name="Genome Res.">
        <title>Whole genome sequence of Desulfovibrio magneticus strain RS-1 revealed common gene clusters in magnetotactic bacteria.</title>
        <authorList>
            <person name="Nakazawa H."/>
            <person name="Arakaki A."/>
            <person name="Narita-Yamada S."/>
            <person name="Yashiro I."/>
            <person name="Jinno K."/>
            <person name="Aoki N."/>
            <person name="Tsuruyama A."/>
            <person name="Okamura Y."/>
            <person name="Tanikawa S."/>
            <person name="Fujita N."/>
            <person name="Takeyama H."/>
            <person name="Matsunaga T."/>
        </authorList>
    </citation>
    <scope>NUCLEOTIDE SEQUENCE [LARGE SCALE GENOMIC DNA]</scope>
    <source>
        <strain evidence="2">ATCC 700980 / DSM 13731 / RS-1</strain>
    </source>
</reference>
<evidence type="ECO:0000313" key="1">
    <source>
        <dbReference type="EMBL" id="BAH77182.1"/>
    </source>
</evidence>
<proteinExistence type="predicted"/>
<name>C4XM54_SOLM1</name>
<dbReference type="STRING" id="573370.DMR_36910"/>
<dbReference type="RefSeq" id="WP_015862324.1">
    <property type="nucleotide sequence ID" value="NC_012796.1"/>
</dbReference>
<evidence type="ECO:0000313" key="2">
    <source>
        <dbReference type="Proteomes" id="UP000009071"/>
    </source>
</evidence>
<dbReference type="KEGG" id="dma:DMR_36910"/>
<keyword evidence="2" id="KW-1185">Reference proteome</keyword>
<organism evidence="1 2">
    <name type="scientific">Solidesulfovibrio magneticus (strain ATCC 700980 / DSM 13731 / RS-1)</name>
    <name type="common">Desulfovibrio magneticus</name>
    <dbReference type="NCBI Taxonomy" id="573370"/>
    <lineage>
        <taxon>Bacteria</taxon>
        <taxon>Pseudomonadati</taxon>
        <taxon>Thermodesulfobacteriota</taxon>
        <taxon>Desulfovibrionia</taxon>
        <taxon>Desulfovibrionales</taxon>
        <taxon>Desulfovibrionaceae</taxon>
        <taxon>Solidesulfovibrio</taxon>
    </lineage>
</organism>
<dbReference type="Proteomes" id="UP000009071">
    <property type="component" value="Chromosome"/>
</dbReference>
<dbReference type="HOGENOM" id="CLU_955549_0_0_7"/>
<gene>
    <name evidence="1" type="ordered locus">DMR_36910</name>
</gene>